<evidence type="ECO:0000259" key="10">
    <source>
        <dbReference type="PROSITE" id="PS50157"/>
    </source>
</evidence>
<evidence type="ECO:0000256" key="6">
    <source>
        <dbReference type="ARBA" id="ARBA00023125"/>
    </source>
</evidence>
<dbReference type="PANTHER" id="PTHR24404">
    <property type="entry name" value="ZINC FINGER PROTEIN"/>
    <property type="match status" value="1"/>
</dbReference>
<dbReference type="AlphaFoldDB" id="A0A8S1FF10"/>
<dbReference type="PROSITE" id="PS00028">
    <property type="entry name" value="ZINC_FINGER_C2H2_1"/>
    <property type="match status" value="5"/>
</dbReference>
<dbReference type="GO" id="GO:0006357">
    <property type="term" value="P:regulation of transcription by RNA polymerase II"/>
    <property type="evidence" value="ECO:0007669"/>
    <property type="project" value="TreeGrafter"/>
</dbReference>
<dbReference type="GO" id="GO:0000978">
    <property type="term" value="F:RNA polymerase II cis-regulatory region sequence-specific DNA binding"/>
    <property type="evidence" value="ECO:0007669"/>
    <property type="project" value="TreeGrafter"/>
</dbReference>
<comment type="caution">
    <text evidence="11">The sequence shown here is derived from an EMBL/GenBank/DDBJ whole genome shotgun (WGS) entry which is preliminary data.</text>
</comment>
<dbReference type="SUPFAM" id="SSF57667">
    <property type="entry name" value="beta-beta-alpha zinc fingers"/>
    <property type="match status" value="3"/>
</dbReference>
<evidence type="ECO:0000256" key="5">
    <source>
        <dbReference type="ARBA" id="ARBA00022833"/>
    </source>
</evidence>
<protein>
    <recommendedName>
        <fullName evidence="10">C2H2-type domain-containing protein</fullName>
    </recommendedName>
</protein>
<feature type="region of interest" description="Disordered" evidence="9">
    <location>
        <begin position="323"/>
        <end position="380"/>
    </location>
</feature>
<evidence type="ECO:0000256" key="8">
    <source>
        <dbReference type="PROSITE-ProRule" id="PRU00042"/>
    </source>
</evidence>
<dbReference type="PROSITE" id="PS50157">
    <property type="entry name" value="ZINC_FINGER_C2H2_2"/>
    <property type="match status" value="6"/>
</dbReference>
<evidence type="ECO:0000256" key="3">
    <source>
        <dbReference type="ARBA" id="ARBA00022737"/>
    </source>
</evidence>
<feature type="compositionally biased region" description="Low complexity" evidence="9">
    <location>
        <begin position="323"/>
        <end position="332"/>
    </location>
</feature>
<dbReference type="Pfam" id="PF00096">
    <property type="entry name" value="zf-C2H2"/>
    <property type="match status" value="5"/>
</dbReference>
<evidence type="ECO:0000313" key="12">
    <source>
        <dbReference type="Proteomes" id="UP000494206"/>
    </source>
</evidence>
<dbReference type="InterPro" id="IPR013087">
    <property type="entry name" value="Znf_C2H2_type"/>
</dbReference>
<feature type="compositionally biased region" description="Low complexity" evidence="9">
    <location>
        <begin position="367"/>
        <end position="378"/>
    </location>
</feature>
<reference evidence="11 12" key="1">
    <citation type="submission" date="2020-04" db="EMBL/GenBank/DDBJ databases">
        <authorList>
            <person name="Laetsch R D."/>
            <person name="Stevens L."/>
            <person name="Kumar S."/>
            <person name="Blaxter L. M."/>
        </authorList>
    </citation>
    <scope>NUCLEOTIDE SEQUENCE [LARGE SCALE GENOMIC DNA]</scope>
</reference>
<evidence type="ECO:0000256" key="2">
    <source>
        <dbReference type="ARBA" id="ARBA00022723"/>
    </source>
</evidence>
<dbReference type="EMBL" id="CADEPM010000009">
    <property type="protein sequence ID" value="CAB3410076.1"/>
    <property type="molecule type" value="Genomic_DNA"/>
</dbReference>
<dbReference type="SMART" id="SM00355">
    <property type="entry name" value="ZnF_C2H2"/>
    <property type="match status" value="7"/>
</dbReference>
<keyword evidence="5" id="KW-0862">Zinc</keyword>
<dbReference type="FunFam" id="3.30.160.60:FF:001513">
    <property type="entry name" value="Zinc finger, C2H2 type"/>
    <property type="match status" value="1"/>
</dbReference>
<dbReference type="GO" id="GO:0005634">
    <property type="term" value="C:nucleus"/>
    <property type="evidence" value="ECO:0007669"/>
    <property type="project" value="UniProtKB-SubCell"/>
</dbReference>
<feature type="domain" description="C2H2-type" evidence="10">
    <location>
        <begin position="136"/>
        <end position="163"/>
    </location>
</feature>
<sequence>MESPNTLGCCFQCSDCPVAFTTLDELQSHEQSAHHNNTLESMKVDVIKMETDDSSDTDSSHISPTFALSLSSPHEVKGRYECEECHEMFAVKRELATHMRIHSGEQPHRCTQCGKEFGTRQLLKKHWMWHTGQRSHVCPHCNKAFFQKGHLTQHLMIHSGGRPHECQQCHKTFIFKFDLNRHMKIHQERGYSCQQCGRSFLKQIMLDEHYLKCKGKMSSPSRSTSSPIKPIPLTTDLAKVAQKIFAQQQEQQQRAALSSLLIKQDQGLNNNIPSIPLICMICKATFNNQSAFAIHTYMHHIASNTASVENQFNIFNAPSSSSISSASSSSSSDHQVQVDAADPGTDTSCASSPQKASPVPLETQVRASSSSISPASQATDGCKECASNWQRIQELEAQINAKNEEFENYRHMIKLVVSTVGGLLNQSAPDNLFVTHASNIFKQLQNSL</sequence>
<dbReference type="GO" id="GO:0003700">
    <property type="term" value="F:DNA-binding transcription factor activity"/>
    <property type="evidence" value="ECO:0007669"/>
    <property type="project" value="TreeGrafter"/>
</dbReference>
<dbReference type="PANTHER" id="PTHR24404:SF114">
    <property type="entry name" value="KLUMPFUSS, ISOFORM B-RELATED"/>
    <property type="match status" value="1"/>
</dbReference>
<dbReference type="GO" id="GO:0008270">
    <property type="term" value="F:zinc ion binding"/>
    <property type="evidence" value="ECO:0007669"/>
    <property type="project" value="UniProtKB-KW"/>
</dbReference>
<feature type="domain" description="C2H2-type" evidence="10">
    <location>
        <begin position="80"/>
        <end position="107"/>
    </location>
</feature>
<proteinExistence type="predicted"/>
<dbReference type="Proteomes" id="UP000494206">
    <property type="component" value="Unassembled WGS sequence"/>
</dbReference>
<dbReference type="Gene3D" id="3.30.160.60">
    <property type="entry name" value="Classic Zinc Finger"/>
    <property type="match status" value="4"/>
</dbReference>
<keyword evidence="3" id="KW-0677">Repeat</keyword>
<dbReference type="InterPro" id="IPR050589">
    <property type="entry name" value="Ikaros_C2H2-ZF"/>
</dbReference>
<dbReference type="InterPro" id="IPR036236">
    <property type="entry name" value="Znf_C2H2_sf"/>
</dbReference>
<evidence type="ECO:0000256" key="7">
    <source>
        <dbReference type="ARBA" id="ARBA00023242"/>
    </source>
</evidence>
<evidence type="ECO:0000256" key="4">
    <source>
        <dbReference type="ARBA" id="ARBA00022771"/>
    </source>
</evidence>
<keyword evidence="6" id="KW-0238">DNA-binding</keyword>
<keyword evidence="12" id="KW-1185">Reference proteome</keyword>
<evidence type="ECO:0000313" key="11">
    <source>
        <dbReference type="EMBL" id="CAB3410076.1"/>
    </source>
</evidence>
<dbReference type="FunFam" id="3.30.160.60:FF:000624">
    <property type="entry name" value="zinc finger protein 697"/>
    <property type="match status" value="1"/>
</dbReference>
<feature type="compositionally biased region" description="Polar residues" evidence="9">
    <location>
        <begin position="345"/>
        <end position="355"/>
    </location>
</feature>
<organism evidence="11 12">
    <name type="scientific">Caenorhabditis bovis</name>
    <dbReference type="NCBI Taxonomy" id="2654633"/>
    <lineage>
        <taxon>Eukaryota</taxon>
        <taxon>Metazoa</taxon>
        <taxon>Ecdysozoa</taxon>
        <taxon>Nematoda</taxon>
        <taxon>Chromadorea</taxon>
        <taxon>Rhabditida</taxon>
        <taxon>Rhabditina</taxon>
        <taxon>Rhabditomorpha</taxon>
        <taxon>Rhabditoidea</taxon>
        <taxon>Rhabditidae</taxon>
        <taxon>Peloderinae</taxon>
        <taxon>Caenorhabditis</taxon>
    </lineage>
</organism>
<dbReference type="OrthoDB" id="427030at2759"/>
<keyword evidence="7" id="KW-0539">Nucleus</keyword>
<feature type="domain" description="C2H2-type" evidence="10">
    <location>
        <begin position="108"/>
        <end position="135"/>
    </location>
</feature>
<evidence type="ECO:0000256" key="1">
    <source>
        <dbReference type="ARBA" id="ARBA00004123"/>
    </source>
</evidence>
<evidence type="ECO:0000256" key="9">
    <source>
        <dbReference type="SAM" id="MobiDB-lite"/>
    </source>
</evidence>
<feature type="domain" description="C2H2-type" evidence="10">
    <location>
        <begin position="164"/>
        <end position="186"/>
    </location>
</feature>
<dbReference type="FunFam" id="3.30.160.60:FF:001273">
    <property type="entry name" value="Zinc finger protein"/>
    <property type="match status" value="1"/>
</dbReference>
<feature type="domain" description="C2H2-type" evidence="10">
    <location>
        <begin position="11"/>
        <end position="39"/>
    </location>
</feature>
<accession>A0A8S1FF10</accession>
<comment type="subcellular location">
    <subcellularLocation>
        <location evidence="1">Nucleus</location>
    </subcellularLocation>
</comment>
<keyword evidence="4 8" id="KW-0863">Zinc-finger</keyword>
<keyword evidence="2" id="KW-0479">Metal-binding</keyword>
<name>A0A8S1FF10_9PELO</name>
<feature type="domain" description="C2H2-type" evidence="10">
    <location>
        <begin position="191"/>
        <end position="218"/>
    </location>
</feature>
<gene>
    <name evidence="11" type="ORF">CBOVIS_LOCUS11640</name>
</gene>